<dbReference type="Proteomes" id="UP001479290">
    <property type="component" value="Unassembled WGS sequence"/>
</dbReference>
<gene>
    <name evidence="2" type="ORF">ABG768_010787</name>
</gene>
<keyword evidence="3" id="KW-1185">Reference proteome</keyword>
<proteinExistence type="predicted"/>
<reference evidence="2 3" key="1">
    <citation type="submission" date="2024-05" db="EMBL/GenBank/DDBJ databases">
        <title>A high-quality chromosomal-level genome assembly of Topmouth culter (Culter alburnus).</title>
        <authorList>
            <person name="Zhao H."/>
        </authorList>
    </citation>
    <scope>NUCLEOTIDE SEQUENCE [LARGE SCALE GENOMIC DNA]</scope>
    <source>
        <strain evidence="2">CATC2023</strain>
        <tissue evidence="2">Muscle</tissue>
    </source>
</reference>
<name>A0AAW1ZB50_CULAL</name>
<protein>
    <submittedName>
        <fullName evidence="2">Uncharacterized protein</fullName>
    </submittedName>
</protein>
<accession>A0AAW1ZB50</accession>
<evidence type="ECO:0000256" key="1">
    <source>
        <dbReference type="SAM" id="MobiDB-lite"/>
    </source>
</evidence>
<organism evidence="2 3">
    <name type="scientific">Culter alburnus</name>
    <name type="common">Topmouth culter</name>
    <dbReference type="NCBI Taxonomy" id="194366"/>
    <lineage>
        <taxon>Eukaryota</taxon>
        <taxon>Metazoa</taxon>
        <taxon>Chordata</taxon>
        <taxon>Craniata</taxon>
        <taxon>Vertebrata</taxon>
        <taxon>Euteleostomi</taxon>
        <taxon>Actinopterygii</taxon>
        <taxon>Neopterygii</taxon>
        <taxon>Teleostei</taxon>
        <taxon>Ostariophysi</taxon>
        <taxon>Cypriniformes</taxon>
        <taxon>Xenocyprididae</taxon>
        <taxon>Xenocypridinae</taxon>
        <taxon>Culter</taxon>
    </lineage>
</organism>
<dbReference type="EMBL" id="JAWDJR010000018">
    <property type="protein sequence ID" value="KAK9958682.1"/>
    <property type="molecule type" value="Genomic_DNA"/>
</dbReference>
<sequence length="93" mass="9875">MGAVHQSGDSAVNKTIRPLPSNGSTRSIISAGPGDGCRNVVIDGSVHPSNLSADTEGLNNHERNEDRRPRLRKPPVPPLAEESIKVEELLDGS</sequence>
<dbReference type="AlphaFoldDB" id="A0AAW1ZB50"/>
<feature type="compositionally biased region" description="Basic and acidic residues" evidence="1">
    <location>
        <begin position="82"/>
        <end position="93"/>
    </location>
</feature>
<feature type="region of interest" description="Disordered" evidence="1">
    <location>
        <begin position="1"/>
        <end position="93"/>
    </location>
</feature>
<feature type="compositionally biased region" description="Basic and acidic residues" evidence="1">
    <location>
        <begin position="59"/>
        <end position="68"/>
    </location>
</feature>
<evidence type="ECO:0000313" key="2">
    <source>
        <dbReference type="EMBL" id="KAK9958682.1"/>
    </source>
</evidence>
<evidence type="ECO:0000313" key="3">
    <source>
        <dbReference type="Proteomes" id="UP001479290"/>
    </source>
</evidence>
<comment type="caution">
    <text evidence="2">The sequence shown here is derived from an EMBL/GenBank/DDBJ whole genome shotgun (WGS) entry which is preliminary data.</text>
</comment>